<proteinExistence type="inferred from homology"/>
<evidence type="ECO:0000256" key="1">
    <source>
        <dbReference type="ARBA" id="ARBA00006420"/>
    </source>
</evidence>
<dbReference type="OrthoDB" id="565552at2759"/>
<protein>
    <recommendedName>
        <fullName evidence="2">NIF system FeS cluster assembly NifU C-terminal domain-containing protein</fullName>
    </recommendedName>
</protein>
<gene>
    <name evidence="3" type="ORF">EZV62_004582</name>
</gene>
<evidence type="ECO:0000313" key="3">
    <source>
        <dbReference type="EMBL" id="TXG69647.1"/>
    </source>
</evidence>
<dbReference type="Gene3D" id="3.30.300.130">
    <property type="entry name" value="Fe-S cluster assembly (FSCA)"/>
    <property type="match status" value="1"/>
</dbReference>
<comment type="similarity">
    <text evidence="1">Belongs to the NifU family.</text>
</comment>
<dbReference type="GO" id="GO:0051536">
    <property type="term" value="F:iron-sulfur cluster binding"/>
    <property type="evidence" value="ECO:0007669"/>
    <property type="project" value="InterPro"/>
</dbReference>
<dbReference type="GO" id="GO:0016226">
    <property type="term" value="P:iron-sulfur cluster assembly"/>
    <property type="evidence" value="ECO:0007669"/>
    <property type="project" value="InterPro"/>
</dbReference>
<dbReference type="Pfam" id="PF01106">
    <property type="entry name" value="NifU"/>
    <property type="match status" value="1"/>
</dbReference>
<dbReference type="InterPro" id="IPR034904">
    <property type="entry name" value="FSCA_dom_sf"/>
</dbReference>
<dbReference type="InterPro" id="IPR001075">
    <property type="entry name" value="NIF_FeS_clus_asmbl_NifU_C"/>
</dbReference>
<feature type="domain" description="NIF system FeS cluster assembly NifU C-terminal" evidence="2">
    <location>
        <begin position="73"/>
        <end position="102"/>
    </location>
</feature>
<dbReference type="GO" id="GO:0005506">
    <property type="term" value="F:iron ion binding"/>
    <property type="evidence" value="ECO:0007669"/>
    <property type="project" value="InterPro"/>
</dbReference>
<dbReference type="EMBL" id="VAHF01000002">
    <property type="protein sequence ID" value="TXG69647.1"/>
    <property type="molecule type" value="Genomic_DNA"/>
</dbReference>
<comment type="caution">
    <text evidence="3">The sequence shown here is derived from an EMBL/GenBank/DDBJ whole genome shotgun (WGS) entry which is preliminary data.</text>
</comment>
<sequence length="224" mass="24484">MFVFSSSKNPQISRRIQASLAPGSRSLARCRNPMQRSSFSSLLDFFDFVLVTVVKAVATPDSAVELLLTAKNVENVIDEVRPYLIADGGNVALHEIDGNIVRFWIVSSSNSSISYQCNSTVNAISFYGNLKQSWKRALYHFAESRMIFKGDRCVISRTGLVALVQASALMSVAMAIETVKSAAPAPGPNRSLAPFWVLGWSLRCVILRLLLAVNYSDCGGIEEG</sequence>
<reference evidence="4" key="1">
    <citation type="journal article" date="2019" name="Gigascience">
        <title>De novo genome assembly of the endangered Acer yangbiense, a plant species with extremely small populations endemic to Yunnan Province, China.</title>
        <authorList>
            <person name="Yang J."/>
            <person name="Wariss H.M."/>
            <person name="Tao L."/>
            <person name="Zhang R."/>
            <person name="Yun Q."/>
            <person name="Hollingsworth P."/>
            <person name="Dao Z."/>
            <person name="Luo G."/>
            <person name="Guo H."/>
            <person name="Ma Y."/>
            <person name="Sun W."/>
        </authorList>
    </citation>
    <scope>NUCLEOTIDE SEQUENCE [LARGE SCALE GENOMIC DNA]</scope>
    <source>
        <strain evidence="4">cv. Malutang</strain>
    </source>
</reference>
<dbReference type="Proteomes" id="UP000323000">
    <property type="component" value="Chromosome 2"/>
</dbReference>
<keyword evidence="4" id="KW-1185">Reference proteome</keyword>
<dbReference type="GO" id="GO:0005198">
    <property type="term" value="F:structural molecule activity"/>
    <property type="evidence" value="ECO:0007669"/>
    <property type="project" value="UniProtKB-ARBA"/>
</dbReference>
<organism evidence="3 4">
    <name type="scientific">Acer yangbiense</name>
    <dbReference type="NCBI Taxonomy" id="1000413"/>
    <lineage>
        <taxon>Eukaryota</taxon>
        <taxon>Viridiplantae</taxon>
        <taxon>Streptophyta</taxon>
        <taxon>Embryophyta</taxon>
        <taxon>Tracheophyta</taxon>
        <taxon>Spermatophyta</taxon>
        <taxon>Magnoliopsida</taxon>
        <taxon>eudicotyledons</taxon>
        <taxon>Gunneridae</taxon>
        <taxon>Pentapetalae</taxon>
        <taxon>rosids</taxon>
        <taxon>malvids</taxon>
        <taxon>Sapindales</taxon>
        <taxon>Sapindaceae</taxon>
        <taxon>Hippocastanoideae</taxon>
        <taxon>Acereae</taxon>
        <taxon>Acer</taxon>
    </lineage>
</organism>
<name>A0A5C7IJS0_9ROSI</name>
<evidence type="ECO:0000313" key="4">
    <source>
        <dbReference type="Proteomes" id="UP000323000"/>
    </source>
</evidence>
<accession>A0A5C7IJS0</accession>
<evidence type="ECO:0000259" key="2">
    <source>
        <dbReference type="Pfam" id="PF01106"/>
    </source>
</evidence>
<dbReference type="AlphaFoldDB" id="A0A5C7IJS0"/>
<dbReference type="SUPFAM" id="SSF117916">
    <property type="entry name" value="Fe-S cluster assembly (FSCA) domain-like"/>
    <property type="match status" value="1"/>
</dbReference>